<dbReference type="GeneID" id="36397188"/>
<dbReference type="SUPFAM" id="SSF53474">
    <property type="entry name" value="alpha/beta-Hydrolases"/>
    <property type="match status" value="1"/>
</dbReference>
<sequence>MYSDPSIAVESTQVQCGKFKAPLCYSDVCSAPSSVNQTIELFVKLIPANEPETAMNIWMLGDQIGAASDSMEAAMVQLTNKLNGSVNIYTMDPRGSGRSTRLDCAVRTNNPLGYKMDPSQVASCAQKLERTFGNLAAFSPTSAAHDLFNLISKLSNGADTILYGTIYGALLVERVMHLAPPDVTGYVLDGPISTTGSYYYQSNADRDAGEVADAFMELCDQDRVCSSHFKDTLAATIQEIIDNFDNQADSPCFELMGSIKVNLQNASASSYLRLTNSIMLSTVLYTWIPQLVYRLKRCQLQDVKILKKFVKFLNAYDYSESPLYSITLQGLINYSEFWEKPTPSLAILKKRFTDSTAGEGTYDELPLYCAFSKEQSKACAKYDFGKYKAQGIIYKRDQYWNASVSIPNQASVLVLSSKLDMAAPHKYTQRLLESLDGDNKKLISFDFGSGGTLSTTFVDLRSFEKDTCALEVLASYIRNNGDLASLDQSCLDKMPEFEMILEDFNADHLMTLINTTI</sequence>
<dbReference type="AlphaFoldDB" id="A0A0P1AXC2"/>
<keyword evidence="3" id="KW-1185">Reference proteome</keyword>
<evidence type="ECO:0000313" key="3">
    <source>
        <dbReference type="Proteomes" id="UP000054928"/>
    </source>
</evidence>
<reference evidence="2" key="2">
    <citation type="submission" date="2014-09" db="EMBL/GenBank/DDBJ databases">
        <authorList>
            <person name="Magalhaes I.L.F."/>
            <person name="Oliveira U."/>
            <person name="Santos F.R."/>
            <person name="Vidigal T.H.D.A."/>
            <person name="Brescovit A.D."/>
            <person name="Santos A.J."/>
        </authorList>
    </citation>
    <scope>NUCLEOTIDE SEQUENCE [LARGE SCALE GENOMIC DNA]</scope>
</reference>
<dbReference type="RefSeq" id="XP_024571913.1">
    <property type="nucleotide sequence ID" value="XM_024725359.1"/>
</dbReference>
<dbReference type="GeneID" id="36406475"/>
<name>A0A0P1AXC2_PLAHL</name>
<organism evidence="2 3">
    <name type="scientific">Plasmopara halstedii</name>
    <name type="common">Downy mildew of sunflower</name>
    <dbReference type="NCBI Taxonomy" id="4781"/>
    <lineage>
        <taxon>Eukaryota</taxon>
        <taxon>Sar</taxon>
        <taxon>Stramenopiles</taxon>
        <taxon>Oomycota</taxon>
        <taxon>Peronosporomycetes</taxon>
        <taxon>Peronosporales</taxon>
        <taxon>Peronosporaceae</taxon>
        <taxon>Plasmopara</taxon>
    </lineage>
</organism>
<dbReference type="Gene3D" id="3.40.50.1820">
    <property type="entry name" value="alpha/beta hydrolase"/>
    <property type="match status" value="1"/>
</dbReference>
<dbReference type="Proteomes" id="UP000054928">
    <property type="component" value="Unassembled WGS sequence"/>
</dbReference>
<proteinExistence type="inferred from homology"/>
<dbReference type="RefSeq" id="XP_024582229.1">
    <property type="nucleotide sequence ID" value="XM_024716651.1"/>
</dbReference>
<dbReference type="OMA" id="CEAPKWV"/>
<evidence type="ECO:0000256" key="1">
    <source>
        <dbReference type="ARBA" id="ARBA00008645"/>
    </source>
</evidence>
<dbReference type="PANTHER" id="PTHR43039">
    <property type="entry name" value="ESTERASE-RELATED"/>
    <property type="match status" value="1"/>
</dbReference>
<dbReference type="EMBL" id="CCYD01000053">
    <property type="protein sequence ID" value="CEG35544.1"/>
    <property type="molecule type" value="Genomic_DNA"/>
</dbReference>
<dbReference type="EMBL" id="CCYD01001724">
    <property type="protein sequence ID" value="CEG45860.1"/>
    <property type="molecule type" value="Genomic_DNA"/>
</dbReference>
<comment type="similarity">
    <text evidence="1">Belongs to the AB hydrolase superfamily.</text>
</comment>
<evidence type="ECO:0000313" key="2">
    <source>
        <dbReference type="EMBL" id="CEG45860.1"/>
    </source>
</evidence>
<dbReference type="InterPro" id="IPR029058">
    <property type="entry name" value="AB_hydrolase_fold"/>
</dbReference>
<dbReference type="OrthoDB" id="425534at2759"/>
<accession>A0A0P1AXC2</accession>
<dbReference type="STRING" id="4781.A0A0P1AXC2"/>
<evidence type="ECO:0008006" key="4">
    <source>
        <dbReference type="Google" id="ProtNLM"/>
    </source>
</evidence>
<reference evidence="3" key="1">
    <citation type="submission" date="2014-09" db="EMBL/GenBank/DDBJ databases">
        <authorList>
            <person name="Sharma Rahul"/>
            <person name="Thines Marco"/>
        </authorList>
    </citation>
    <scope>NUCLEOTIDE SEQUENCE [LARGE SCALE GENOMIC DNA]</scope>
</reference>
<protein>
    <recommendedName>
        <fullName evidence="4">Serine protease family</fullName>
    </recommendedName>
</protein>